<organism evidence="1 2">
    <name type="scientific">Paraburkholderia phymatum (strain DSM 17167 / CIP 108236 / LMG 21445 / STM815)</name>
    <name type="common">Burkholderia phymatum</name>
    <dbReference type="NCBI Taxonomy" id="391038"/>
    <lineage>
        <taxon>Bacteria</taxon>
        <taxon>Pseudomonadati</taxon>
        <taxon>Pseudomonadota</taxon>
        <taxon>Betaproteobacteria</taxon>
        <taxon>Burkholderiales</taxon>
        <taxon>Burkholderiaceae</taxon>
        <taxon>Paraburkholderia</taxon>
    </lineage>
</organism>
<dbReference type="EMBL" id="CP001045">
    <property type="protein sequence ID" value="ACC75120.1"/>
    <property type="molecule type" value="Genomic_DNA"/>
</dbReference>
<reference evidence="2" key="1">
    <citation type="journal article" date="2014" name="Stand. Genomic Sci.">
        <title>Complete genome sequence of Burkholderia phymatum STM815(T), a broad host range and efficient nitrogen-fixing symbiont of Mimosa species.</title>
        <authorList>
            <person name="Moulin L."/>
            <person name="Klonowska A."/>
            <person name="Caroline B."/>
            <person name="Booth K."/>
            <person name="Vriezen J.A."/>
            <person name="Melkonian R."/>
            <person name="James E.K."/>
            <person name="Young J.P."/>
            <person name="Bena G."/>
            <person name="Hauser L."/>
            <person name="Land M."/>
            <person name="Kyrpides N."/>
            <person name="Bruce D."/>
            <person name="Chain P."/>
            <person name="Copeland A."/>
            <person name="Pitluck S."/>
            <person name="Woyke T."/>
            <person name="Lizotte-Waniewski M."/>
            <person name="Bristow J."/>
            <person name="Riley M."/>
        </authorList>
    </citation>
    <scope>NUCLEOTIDE SEQUENCE [LARGE SCALE GENOMIC DNA]</scope>
    <source>
        <strain evidence="2">DSM 17167 / CIP 108236 / LMG 21445 / STM815</strain>
        <plasmid evidence="2">Plasmid pBPHY01</plasmid>
    </source>
</reference>
<dbReference type="KEGG" id="bph:Bphy_6058"/>
<evidence type="ECO:0000313" key="2">
    <source>
        <dbReference type="Proteomes" id="UP000001192"/>
    </source>
</evidence>
<name>B2JVZ3_PARP8</name>
<accession>B2JVZ3</accession>
<geneLocation type="plasmid" evidence="1 2">
    <name>pBPHY01</name>
</geneLocation>
<proteinExistence type="predicted"/>
<keyword evidence="2" id="KW-1185">Reference proteome</keyword>
<evidence type="ECO:0000313" key="1">
    <source>
        <dbReference type="EMBL" id="ACC75120.1"/>
    </source>
</evidence>
<keyword evidence="1" id="KW-0614">Plasmid</keyword>
<dbReference type="Proteomes" id="UP000001192">
    <property type="component" value="Plasmid pBPHY01"/>
</dbReference>
<protein>
    <submittedName>
        <fullName evidence="1">Outer membrane autotransporter barrel protein</fullName>
    </submittedName>
</protein>
<dbReference type="AlphaFoldDB" id="B2JVZ3"/>
<dbReference type="HOGENOM" id="CLU_1841371_0_0_4"/>
<sequence length="139" mass="15241">MIWPRRSFVAKSNRLWQADLGGGSLGVIAVGTGLRGQWTIETGGCRDWQPYGRVNQSRHDWSGGVDMQFGQRPVSSARRRDLDMSCRRRHGAALAAFQHLRTGWLPAELGTTDGGNSRGVRGDHGFVKRSGQTLSSSCT</sequence>
<gene>
    <name evidence="1" type="ordered locus">Bphy_6058</name>
</gene>